<dbReference type="PROSITE" id="PS01227">
    <property type="entry name" value="UPF0012"/>
    <property type="match status" value="1"/>
</dbReference>
<dbReference type="GO" id="GO:0016787">
    <property type="term" value="F:hydrolase activity"/>
    <property type="evidence" value="ECO:0007669"/>
    <property type="project" value="UniProtKB-KW"/>
</dbReference>
<accession>A0ABV1ZX48</accession>
<dbReference type="Pfam" id="PF00795">
    <property type="entry name" value="CN_hydrolase"/>
    <property type="match status" value="1"/>
</dbReference>
<feature type="domain" description="CN hydrolase" evidence="2">
    <location>
        <begin position="1"/>
        <end position="241"/>
    </location>
</feature>
<evidence type="ECO:0000259" key="2">
    <source>
        <dbReference type="PROSITE" id="PS50263"/>
    </source>
</evidence>
<dbReference type="PANTHER" id="PTHR23088:SF27">
    <property type="entry name" value="DEAMINATED GLUTATHIONE AMIDASE"/>
    <property type="match status" value="1"/>
</dbReference>
<protein>
    <submittedName>
        <fullName evidence="3">Carbon-nitrogen hydrolase family protein</fullName>
    </submittedName>
</protein>
<dbReference type="Gene3D" id="3.60.110.10">
    <property type="entry name" value="Carbon-nitrogen hydrolase"/>
    <property type="match status" value="1"/>
</dbReference>
<evidence type="ECO:0000313" key="3">
    <source>
        <dbReference type="EMBL" id="MES0835685.1"/>
    </source>
</evidence>
<comment type="caution">
    <text evidence="3">The sequence shown here is derived from an EMBL/GenBank/DDBJ whole genome shotgun (WGS) entry which is preliminary data.</text>
</comment>
<dbReference type="InterPro" id="IPR036526">
    <property type="entry name" value="C-N_Hydrolase_sf"/>
</dbReference>
<dbReference type="SUPFAM" id="SSF56317">
    <property type="entry name" value="Carbon-nitrogen hydrolase"/>
    <property type="match status" value="1"/>
</dbReference>
<reference evidence="3 4" key="1">
    <citation type="submission" date="2024-06" db="EMBL/GenBank/DDBJ databases">
        <authorList>
            <person name="Bataeva Y.V."/>
            <person name="Grigorian L.N."/>
            <person name="Solomentsev V.I."/>
        </authorList>
    </citation>
    <scope>NUCLEOTIDE SEQUENCE [LARGE SCALE GENOMIC DNA]</scope>
    <source>
        <strain evidence="4">SCPM-O-B-12605 (RCAM04882)</strain>
    </source>
</reference>
<dbReference type="RefSeq" id="WP_352984591.1">
    <property type="nucleotide sequence ID" value="NZ_JBEQNA010000011.1"/>
</dbReference>
<dbReference type="EMBL" id="JBEQNB010000009">
    <property type="protein sequence ID" value="MES0835685.1"/>
    <property type="molecule type" value="Genomic_DNA"/>
</dbReference>
<dbReference type="PROSITE" id="PS50263">
    <property type="entry name" value="CN_HYDROLASE"/>
    <property type="match status" value="1"/>
</dbReference>
<sequence length="259" mass="26431">MRVALCQISSTDRPEENLAIAETAVAEAAASGAELVVLPEAAMVHFGADLAGAAQPLDGPWATGLRGIAARHGVTVLAGTFAPAGDGRVRNLLLATGDGVEAAYQKIHVFDAFGHRESDSVAPGTEPVVIEVGGVRVGLAVCYDVRFPELFRGLALAGAQVIAVCASWGAGPGKREQWDLLTRARALDSTSWVLACGQADPGPVEGTAPRGIGHSAVIGPDGTRRAGLDGAPGLLVADIDVAEAAAVREAVPVLRNARL</sequence>
<name>A0ABV1ZX48_9ACTN</name>
<evidence type="ECO:0000256" key="1">
    <source>
        <dbReference type="ARBA" id="ARBA00010613"/>
    </source>
</evidence>
<organism evidence="3 4">
    <name type="scientific">Nocardiopsis tropica</name>
    <dbReference type="NCBI Taxonomy" id="109330"/>
    <lineage>
        <taxon>Bacteria</taxon>
        <taxon>Bacillati</taxon>
        <taxon>Actinomycetota</taxon>
        <taxon>Actinomycetes</taxon>
        <taxon>Streptosporangiales</taxon>
        <taxon>Nocardiopsidaceae</taxon>
        <taxon>Nocardiopsis</taxon>
    </lineage>
</organism>
<dbReference type="InterPro" id="IPR003010">
    <property type="entry name" value="C-N_Hydrolase"/>
</dbReference>
<dbReference type="InterPro" id="IPR001110">
    <property type="entry name" value="UPF0012_CS"/>
</dbReference>
<gene>
    <name evidence="3" type="ORF">ABUK86_18045</name>
</gene>
<dbReference type="Proteomes" id="UP001432401">
    <property type="component" value="Unassembled WGS sequence"/>
</dbReference>
<dbReference type="CDD" id="cd07581">
    <property type="entry name" value="nitrilase_3"/>
    <property type="match status" value="1"/>
</dbReference>
<keyword evidence="3" id="KW-0378">Hydrolase</keyword>
<evidence type="ECO:0000313" key="4">
    <source>
        <dbReference type="Proteomes" id="UP001432401"/>
    </source>
</evidence>
<keyword evidence="4" id="KW-1185">Reference proteome</keyword>
<dbReference type="PANTHER" id="PTHR23088">
    <property type="entry name" value="NITRILASE-RELATED"/>
    <property type="match status" value="1"/>
</dbReference>
<comment type="similarity">
    <text evidence="1">Belongs to the carbon-nitrogen hydrolase superfamily. NIT1/NIT2 family.</text>
</comment>
<proteinExistence type="inferred from homology"/>